<gene>
    <name evidence="12" type="ORF">SAMN05878391_1344</name>
</gene>
<evidence type="ECO:0000256" key="7">
    <source>
        <dbReference type="ARBA" id="ARBA00023002"/>
    </source>
</evidence>
<dbReference type="SMART" id="SM00829">
    <property type="entry name" value="PKS_ER"/>
    <property type="match status" value="1"/>
</dbReference>
<dbReference type="Gene3D" id="3.90.180.10">
    <property type="entry name" value="Medium-chain alcohol dehydrogenases, catalytic domain"/>
    <property type="match status" value="1"/>
</dbReference>
<dbReference type="GO" id="GO:0004022">
    <property type="term" value="F:alcohol dehydrogenase (NAD+) activity"/>
    <property type="evidence" value="ECO:0007669"/>
    <property type="project" value="UniProtKB-EC"/>
</dbReference>
<evidence type="ECO:0000256" key="8">
    <source>
        <dbReference type="ARBA" id="ARBA00049164"/>
    </source>
</evidence>
<feature type="domain" description="Enoyl reductase (ER)" evidence="11">
    <location>
        <begin position="23"/>
        <end position="328"/>
    </location>
</feature>
<dbReference type="InterPro" id="IPR036291">
    <property type="entry name" value="NAD(P)-bd_dom_sf"/>
</dbReference>
<reference evidence="13" key="1">
    <citation type="submission" date="2017-08" db="EMBL/GenBank/DDBJ databases">
        <authorList>
            <person name="Varghese N."/>
            <person name="Submissions S."/>
        </authorList>
    </citation>
    <scope>NUCLEOTIDE SEQUENCE [LARGE SCALE GENOMIC DNA]</scope>
    <source>
        <strain evidence="13">DSM 23173</strain>
    </source>
</reference>
<evidence type="ECO:0000256" key="6">
    <source>
        <dbReference type="ARBA" id="ARBA00022833"/>
    </source>
</evidence>
<dbReference type="CDD" id="cd08254">
    <property type="entry name" value="hydroxyacyl_CoA_DH"/>
    <property type="match status" value="1"/>
</dbReference>
<proteinExistence type="inferred from homology"/>
<dbReference type="GO" id="GO:0005737">
    <property type="term" value="C:cytoplasm"/>
    <property type="evidence" value="ECO:0007669"/>
    <property type="project" value="TreeGrafter"/>
</dbReference>
<evidence type="ECO:0000256" key="4">
    <source>
        <dbReference type="ARBA" id="ARBA00016352"/>
    </source>
</evidence>
<dbReference type="PROSITE" id="PS00059">
    <property type="entry name" value="ADH_ZINC"/>
    <property type="match status" value="1"/>
</dbReference>
<dbReference type="InterPro" id="IPR013154">
    <property type="entry name" value="ADH-like_N"/>
</dbReference>
<dbReference type="EC" id="1.1.1.1" evidence="3"/>
<comment type="cofactor">
    <cofactor evidence="1 10">
        <name>Zn(2+)</name>
        <dbReference type="ChEBI" id="CHEBI:29105"/>
    </cofactor>
</comment>
<evidence type="ECO:0000256" key="5">
    <source>
        <dbReference type="ARBA" id="ARBA00022723"/>
    </source>
</evidence>
<dbReference type="AlphaFoldDB" id="A0A285UII9"/>
<evidence type="ECO:0000256" key="1">
    <source>
        <dbReference type="ARBA" id="ARBA00001947"/>
    </source>
</evidence>
<dbReference type="InterPro" id="IPR013149">
    <property type="entry name" value="ADH-like_C"/>
</dbReference>
<protein>
    <recommendedName>
        <fullName evidence="4">Alcohol dehydrogenase</fullName>
        <ecNumber evidence="3">1.1.1.1</ecNumber>
    </recommendedName>
</protein>
<evidence type="ECO:0000259" key="11">
    <source>
        <dbReference type="SMART" id="SM00829"/>
    </source>
</evidence>
<keyword evidence="13" id="KW-1185">Reference proteome</keyword>
<organism evidence="12 13">
    <name type="scientific">Salinicoccus kekensis</name>
    <dbReference type="NCBI Taxonomy" id="714307"/>
    <lineage>
        <taxon>Bacteria</taxon>
        <taxon>Bacillati</taxon>
        <taxon>Bacillota</taxon>
        <taxon>Bacilli</taxon>
        <taxon>Bacillales</taxon>
        <taxon>Staphylococcaceae</taxon>
        <taxon>Salinicoccus</taxon>
    </lineage>
</organism>
<keyword evidence="5 10" id="KW-0479">Metal-binding</keyword>
<evidence type="ECO:0000313" key="13">
    <source>
        <dbReference type="Proteomes" id="UP000219412"/>
    </source>
</evidence>
<dbReference type="InterPro" id="IPR002328">
    <property type="entry name" value="ADH_Zn_CS"/>
</dbReference>
<evidence type="ECO:0000256" key="2">
    <source>
        <dbReference type="ARBA" id="ARBA00008072"/>
    </source>
</evidence>
<dbReference type="PANTHER" id="PTHR42940">
    <property type="entry name" value="ALCOHOL DEHYDROGENASE 1-RELATED"/>
    <property type="match status" value="1"/>
</dbReference>
<sequence>MLRIIKIIIRKGVFKIKGWQFTKTHEPLEMVEKETPKAEKDHVVIKTGAVGLCHSDVGTMEDEGWMALMNAPVIMGHENAGTIIEVGEGVTDFKEGDRVAICPTGPSGLAPGYAYDGGFGTHIHAPASDLVPVPDELSIEQAASATDAGMTSYHALFTRGKAEKGMKIALIGIGGLGQFALQAAVAQGIEDIYAVDTSERAQELAKKIGAKEVVSDISELADKELDLVVDYAGFDVTTSKALETVRPGGTVVLVGMGKLQTTINVTDFIVNKKQLLASVGGNKEDIAAIYDLMASGDLSPTLSEITPEEIPEGIERLARGEVQGRLVATYNDDEK</sequence>
<dbReference type="SUPFAM" id="SSF51735">
    <property type="entry name" value="NAD(P)-binding Rossmann-fold domains"/>
    <property type="match status" value="1"/>
</dbReference>
<dbReference type="GO" id="GO:0008270">
    <property type="term" value="F:zinc ion binding"/>
    <property type="evidence" value="ECO:0007669"/>
    <property type="project" value="InterPro"/>
</dbReference>
<name>A0A285UII9_9STAP</name>
<keyword evidence="6 10" id="KW-0862">Zinc</keyword>
<comment type="catalytic activity">
    <reaction evidence="9">
        <text>a primary alcohol + NAD(+) = an aldehyde + NADH + H(+)</text>
        <dbReference type="Rhea" id="RHEA:10736"/>
        <dbReference type="ChEBI" id="CHEBI:15378"/>
        <dbReference type="ChEBI" id="CHEBI:15734"/>
        <dbReference type="ChEBI" id="CHEBI:17478"/>
        <dbReference type="ChEBI" id="CHEBI:57540"/>
        <dbReference type="ChEBI" id="CHEBI:57945"/>
        <dbReference type="EC" id="1.1.1.1"/>
    </reaction>
</comment>
<comment type="similarity">
    <text evidence="2 10">Belongs to the zinc-containing alcohol dehydrogenase family.</text>
</comment>
<dbReference type="InterPro" id="IPR011032">
    <property type="entry name" value="GroES-like_sf"/>
</dbReference>
<accession>A0A285UII9</accession>
<dbReference type="SUPFAM" id="SSF50129">
    <property type="entry name" value="GroES-like"/>
    <property type="match status" value="1"/>
</dbReference>
<comment type="catalytic activity">
    <reaction evidence="8">
        <text>a secondary alcohol + NAD(+) = a ketone + NADH + H(+)</text>
        <dbReference type="Rhea" id="RHEA:10740"/>
        <dbReference type="ChEBI" id="CHEBI:15378"/>
        <dbReference type="ChEBI" id="CHEBI:17087"/>
        <dbReference type="ChEBI" id="CHEBI:35681"/>
        <dbReference type="ChEBI" id="CHEBI:57540"/>
        <dbReference type="ChEBI" id="CHEBI:57945"/>
        <dbReference type="EC" id="1.1.1.1"/>
    </reaction>
</comment>
<evidence type="ECO:0000256" key="3">
    <source>
        <dbReference type="ARBA" id="ARBA00013190"/>
    </source>
</evidence>
<dbReference type="EMBL" id="OBQF01000003">
    <property type="protein sequence ID" value="SOC41622.1"/>
    <property type="molecule type" value="Genomic_DNA"/>
</dbReference>
<keyword evidence="7" id="KW-0560">Oxidoreductase</keyword>
<evidence type="ECO:0000256" key="9">
    <source>
        <dbReference type="ARBA" id="ARBA00049243"/>
    </source>
</evidence>
<dbReference type="PANTHER" id="PTHR42940:SF8">
    <property type="entry name" value="VACUOLAR PROTEIN SORTING-ASSOCIATED PROTEIN 11"/>
    <property type="match status" value="1"/>
</dbReference>
<evidence type="ECO:0000256" key="10">
    <source>
        <dbReference type="RuleBase" id="RU361277"/>
    </source>
</evidence>
<dbReference type="Pfam" id="PF08240">
    <property type="entry name" value="ADH_N"/>
    <property type="match status" value="1"/>
</dbReference>
<dbReference type="Proteomes" id="UP000219412">
    <property type="component" value="Unassembled WGS sequence"/>
</dbReference>
<dbReference type="Pfam" id="PF00107">
    <property type="entry name" value="ADH_zinc_N"/>
    <property type="match status" value="1"/>
</dbReference>
<dbReference type="InterPro" id="IPR020843">
    <property type="entry name" value="ER"/>
</dbReference>
<evidence type="ECO:0000313" key="12">
    <source>
        <dbReference type="EMBL" id="SOC41622.1"/>
    </source>
</evidence>